<keyword evidence="1" id="KW-0732">Signal</keyword>
<dbReference type="AlphaFoldDB" id="A0A0E0J1D1"/>
<keyword evidence="3" id="KW-1185">Reference proteome</keyword>
<proteinExistence type="predicted"/>
<dbReference type="EnsemblPlants" id="ONIVA11G11440.1">
    <property type="protein sequence ID" value="ONIVA11G11440.1"/>
    <property type="gene ID" value="ONIVA11G11440"/>
</dbReference>
<reference evidence="2" key="2">
    <citation type="submission" date="2018-04" db="EMBL/GenBank/DDBJ databases">
        <title>OnivRS2 (Oryza nivara Reference Sequence Version 2).</title>
        <authorList>
            <person name="Zhang J."/>
            <person name="Kudrna D."/>
            <person name="Lee S."/>
            <person name="Talag J."/>
            <person name="Rajasekar S."/>
            <person name="Welchert J."/>
            <person name="Hsing Y.-I."/>
            <person name="Wing R.A."/>
        </authorList>
    </citation>
    <scope>NUCLEOTIDE SEQUENCE [LARGE SCALE GENOMIC DNA]</scope>
    <source>
        <strain evidence="2">SL10</strain>
    </source>
</reference>
<feature type="chain" id="PRO_5002363611" evidence="1">
    <location>
        <begin position="23"/>
        <end position="176"/>
    </location>
</feature>
<dbReference type="eggNOG" id="KOG1021">
    <property type="taxonomic scope" value="Eukaryota"/>
</dbReference>
<dbReference type="STRING" id="4536.A0A0E0J1D1"/>
<dbReference type="Proteomes" id="UP000006591">
    <property type="component" value="Chromosome 11"/>
</dbReference>
<evidence type="ECO:0000313" key="2">
    <source>
        <dbReference type="EnsemblPlants" id="ONIVA11G11440.1"/>
    </source>
</evidence>
<evidence type="ECO:0000313" key="3">
    <source>
        <dbReference type="Proteomes" id="UP000006591"/>
    </source>
</evidence>
<dbReference type="Gramene" id="ONIVA11G11440.1">
    <property type="protein sequence ID" value="ONIVA11G11440.1"/>
    <property type="gene ID" value="ONIVA11G11440"/>
</dbReference>
<reference evidence="2" key="1">
    <citation type="submission" date="2015-04" db="UniProtKB">
        <authorList>
            <consortium name="EnsemblPlants"/>
        </authorList>
    </citation>
    <scope>IDENTIFICATION</scope>
    <source>
        <strain evidence="2">SL10</strain>
    </source>
</reference>
<dbReference type="OMA" id="ITAGCCT"/>
<feature type="signal peptide" evidence="1">
    <location>
        <begin position="1"/>
        <end position="22"/>
    </location>
</feature>
<protein>
    <submittedName>
        <fullName evidence="2">Uncharacterized protein</fullName>
    </submittedName>
</protein>
<dbReference type="HOGENOM" id="CLU_1527582_0_0_1"/>
<sequence>MPLTLFFFLLSFLLSFLPLTRVVFFATGGGAVREVLLTRWEGRDDQELLYGLLPAGVDHGELMGRARFCLCLTGDDKGAAAASRRVMEAITAGCCTVGIAVSLLRRRRRFHDEDFVLLFHDWHRLLQHGSGFKFSTTVEFVCFCNLRTPMPAGGGPRGTTDPVAQIHLMMKTLYNG</sequence>
<organism evidence="2">
    <name type="scientific">Oryza nivara</name>
    <name type="common">Indian wild rice</name>
    <name type="synonym">Oryza sativa f. spontanea</name>
    <dbReference type="NCBI Taxonomy" id="4536"/>
    <lineage>
        <taxon>Eukaryota</taxon>
        <taxon>Viridiplantae</taxon>
        <taxon>Streptophyta</taxon>
        <taxon>Embryophyta</taxon>
        <taxon>Tracheophyta</taxon>
        <taxon>Spermatophyta</taxon>
        <taxon>Magnoliopsida</taxon>
        <taxon>Liliopsida</taxon>
        <taxon>Poales</taxon>
        <taxon>Poaceae</taxon>
        <taxon>BOP clade</taxon>
        <taxon>Oryzoideae</taxon>
        <taxon>Oryzeae</taxon>
        <taxon>Oryzinae</taxon>
        <taxon>Oryza</taxon>
    </lineage>
</organism>
<name>A0A0E0J1D1_ORYNI</name>
<accession>A0A0E0J1D1</accession>
<evidence type="ECO:0000256" key="1">
    <source>
        <dbReference type="SAM" id="SignalP"/>
    </source>
</evidence>